<proteinExistence type="predicted"/>
<dbReference type="RefSeq" id="WP_342949883.1">
    <property type="nucleotide sequence ID" value="NZ_JAYMRV010000014.1"/>
</dbReference>
<evidence type="ECO:0000313" key="1">
    <source>
        <dbReference type="EMBL" id="MEM5426170.1"/>
    </source>
</evidence>
<feature type="non-terminal residue" evidence="1">
    <location>
        <position position="1"/>
    </location>
</feature>
<sequence length="60" mass="6676">QAPTLIGCKFLKIDRESAVKTAQLPASFCVAASAAEKRDYEESFPLRQPLFFRSPLEKAC</sequence>
<gene>
    <name evidence="1" type="ORF">VSR73_34635</name>
</gene>
<comment type="caution">
    <text evidence="1">The sequence shown here is derived from an EMBL/GenBank/DDBJ whole genome shotgun (WGS) entry which is preliminary data.</text>
</comment>
<reference evidence="1 2" key="1">
    <citation type="submission" date="2024-01" db="EMBL/GenBank/DDBJ databases">
        <title>The diversity of rhizobia nodulating Mimosa spp. in eleven states of Brazil covering several biomes is determined by host plant, location, and edaphic factors.</title>
        <authorList>
            <person name="Rouws L."/>
            <person name="Barauna A."/>
            <person name="Beukes C."/>
            <person name="De Faria S.M."/>
            <person name="Gross E."/>
            <person name="Dos Reis Junior F.B."/>
            <person name="Simon M."/>
            <person name="Maluk M."/>
            <person name="Odee D.W."/>
            <person name="Kenicer G."/>
            <person name="Young J.P.W."/>
            <person name="Reis V.M."/>
            <person name="Zilli J."/>
            <person name="James E.K."/>
        </authorList>
    </citation>
    <scope>NUCLEOTIDE SEQUENCE [LARGE SCALE GENOMIC DNA]</scope>
    <source>
        <strain evidence="1 2">JPY167</strain>
    </source>
</reference>
<organism evidence="1 2">
    <name type="scientific">Paraburkholderia ferrariae</name>
    <dbReference type="NCBI Taxonomy" id="386056"/>
    <lineage>
        <taxon>Bacteria</taxon>
        <taxon>Pseudomonadati</taxon>
        <taxon>Pseudomonadota</taxon>
        <taxon>Betaproteobacteria</taxon>
        <taxon>Burkholderiales</taxon>
        <taxon>Burkholderiaceae</taxon>
        <taxon>Paraburkholderia</taxon>
    </lineage>
</organism>
<protein>
    <submittedName>
        <fullName evidence="1">Uncharacterized protein</fullName>
    </submittedName>
</protein>
<dbReference type="EMBL" id="JAYMRV010000014">
    <property type="protein sequence ID" value="MEM5426170.1"/>
    <property type="molecule type" value="Genomic_DNA"/>
</dbReference>
<evidence type="ECO:0000313" key="2">
    <source>
        <dbReference type="Proteomes" id="UP001489897"/>
    </source>
</evidence>
<accession>A0ABU9S1L5</accession>
<dbReference type="Proteomes" id="UP001489897">
    <property type="component" value="Unassembled WGS sequence"/>
</dbReference>
<keyword evidence="2" id="KW-1185">Reference proteome</keyword>
<name>A0ABU9S1L5_9BURK</name>